<feature type="transmembrane region" description="Helical" evidence="12">
    <location>
        <begin position="206"/>
        <end position="222"/>
    </location>
</feature>
<comment type="subcellular location">
    <subcellularLocation>
        <location evidence="2">Membrane</location>
        <topology evidence="2">Multi-pass membrane protein</topology>
    </subcellularLocation>
</comment>
<organism evidence="15">
    <name type="scientific">freshwater metagenome</name>
    <dbReference type="NCBI Taxonomy" id="449393"/>
    <lineage>
        <taxon>unclassified sequences</taxon>
        <taxon>metagenomes</taxon>
        <taxon>ecological metagenomes</taxon>
    </lineage>
</organism>
<evidence type="ECO:0000256" key="10">
    <source>
        <dbReference type="ARBA" id="ARBA00023049"/>
    </source>
</evidence>
<gene>
    <name evidence="14" type="ORF">UFOPK4098_00329</name>
    <name evidence="15" type="ORF">UFOPK4347_00053</name>
</gene>
<evidence type="ECO:0000256" key="7">
    <source>
        <dbReference type="ARBA" id="ARBA00022801"/>
    </source>
</evidence>
<feature type="transmembrane region" description="Helical" evidence="12">
    <location>
        <begin position="32"/>
        <end position="61"/>
    </location>
</feature>
<accession>A0A6J7TW46</accession>
<dbReference type="GO" id="GO:0046872">
    <property type="term" value="F:metal ion binding"/>
    <property type="evidence" value="ECO:0007669"/>
    <property type="project" value="UniProtKB-KW"/>
</dbReference>
<keyword evidence="6" id="KW-0479">Metal-binding</keyword>
<dbReference type="PANTHER" id="PTHR39188">
    <property type="entry name" value="MEMBRANE-ASSOCIATED ZINC METALLOPROTEASE M50B"/>
    <property type="match status" value="1"/>
</dbReference>
<dbReference type="GO" id="GO:0006508">
    <property type="term" value="P:proteolysis"/>
    <property type="evidence" value="ECO:0007669"/>
    <property type="project" value="UniProtKB-KW"/>
</dbReference>
<keyword evidence="10" id="KW-0482">Metalloprotease</keyword>
<evidence type="ECO:0000256" key="12">
    <source>
        <dbReference type="SAM" id="Phobius"/>
    </source>
</evidence>
<evidence type="ECO:0000259" key="13">
    <source>
        <dbReference type="Pfam" id="PF02163"/>
    </source>
</evidence>
<dbReference type="EMBL" id="CAFBQU010000001">
    <property type="protein sequence ID" value="CAB5057861.1"/>
    <property type="molecule type" value="Genomic_DNA"/>
</dbReference>
<keyword evidence="7" id="KW-0378">Hydrolase</keyword>
<keyword evidence="8" id="KW-0862">Zinc</keyword>
<evidence type="ECO:0000256" key="11">
    <source>
        <dbReference type="ARBA" id="ARBA00023136"/>
    </source>
</evidence>
<proteinExistence type="inferred from homology"/>
<dbReference type="EMBL" id="CAFBPN010000008">
    <property type="protein sequence ID" value="CAB5011679.1"/>
    <property type="molecule type" value="Genomic_DNA"/>
</dbReference>
<sequence>MPLGFKQMAKDHGSHFRSFTLLGFRVEIRPGFIIFLGLVVFIYGGSLGLWAAGTLAAFTLIHELGHALAARATGAHAEISLDFLAGYASYLPSRPLARWERAGIAAAGSFAQGSVATVIMLLLGANPLSRSDILRNEATLSIWWAGIVLAVVNLIPVIPLDGGAIVSAALEKIAPHRGASFMMWFSIVLTSGGLVTAVAFEQARSFLPLAAILLVMQLQLFGSRQRAATPLAGLSQTDYIILVMSGLQRVGNHHEAAKIGAEAFRQQPNALVAAKISQSLTALGDHDGSLAWMRAAEQASFIQK</sequence>
<evidence type="ECO:0000256" key="9">
    <source>
        <dbReference type="ARBA" id="ARBA00022989"/>
    </source>
</evidence>
<protein>
    <submittedName>
        <fullName evidence="15">Unannotated protein</fullName>
    </submittedName>
</protein>
<comment type="similarity">
    <text evidence="3">Belongs to the peptidase M50B family.</text>
</comment>
<evidence type="ECO:0000313" key="15">
    <source>
        <dbReference type="EMBL" id="CAB5057861.1"/>
    </source>
</evidence>
<name>A0A6J7TW46_9ZZZZ</name>
<evidence type="ECO:0000256" key="8">
    <source>
        <dbReference type="ARBA" id="ARBA00022833"/>
    </source>
</evidence>
<evidence type="ECO:0000256" key="2">
    <source>
        <dbReference type="ARBA" id="ARBA00004141"/>
    </source>
</evidence>
<keyword evidence="11 12" id="KW-0472">Membrane</keyword>
<evidence type="ECO:0000256" key="1">
    <source>
        <dbReference type="ARBA" id="ARBA00001947"/>
    </source>
</evidence>
<keyword evidence="9 12" id="KW-1133">Transmembrane helix</keyword>
<dbReference type="AlphaFoldDB" id="A0A6J7TW46"/>
<comment type="cofactor">
    <cofactor evidence="1">
        <name>Zn(2+)</name>
        <dbReference type="ChEBI" id="CHEBI:29105"/>
    </cofactor>
</comment>
<dbReference type="GO" id="GO:0016020">
    <property type="term" value="C:membrane"/>
    <property type="evidence" value="ECO:0007669"/>
    <property type="project" value="UniProtKB-SubCell"/>
</dbReference>
<evidence type="ECO:0000256" key="5">
    <source>
        <dbReference type="ARBA" id="ARBA00022692"/>
    </source>
</evidence>
<evidence type="ECO:0000256" key="4">
    <source>
        <dbReference type="ARBA" id="ARBA00022670"/>
    </source>
</evidence>
<dbReference type="GO" id="GO:0008237">
    <property type="term" value="F:metallopeptidase activity"/>
    <property type="evidence" value="ECO:0007669"/>
    <property type="project" value="UniProtKB-KW"/>
</dbReference>
<evidence type="ECO:0000256" key="6">
    <source>
        <dbReference type="ARBA" id="ARBA00022723"/>
    </source>
</evidence>
<feature type="transmembrane region" description="Helical" evidence="12">
    <location>
        <begin position="143"/>
        <end position="169"/>
    </location>
</feature>
<keyword evidence="4" id="KW-0645">Protease</keyword>
<evidence type="ECO:0000313" key="14">
    <source>
        <dbReference type="EMBL" id="CAB5011679.1"/>
    </source>
</evidence>
<feature type="domain" description="Peptidase M50" evidence="13">
    <location>
        <begin position="142"/>
        <end position="182"/>
    </location>
</feature>
<feature type="transmembrane region" description="Helical" evidence="12">
    <location>
        <begin position="181"/>
        <end position="200"/>
    </location>
</feature>
<dbReference type="InterPro" id="IPR008915">
    <property type="entry name" value="Peptidase_M50"/>
</dbReference>
<dbReference type="Pfam" id="PF02163">
    <property type="entry name" value="Peptidase_M50"/>
    <property type="match status" value="1"/>
</dbReference>
<feature type="transmembrane region" description="Helical" evidence="12">
    <location>
        <begin position="102"/>
        <end position="123"/>
    </location>
</feature>
<keyword evidence="5 12" id="KW-0812">Transmembrane</keyword>
<evidence type="ECO:0000256" key="3">
    <source>
        <dbReference type="ARBA" id="ARBA00007931"/>
    </source>
</evidence>
<dbReference type="PANTHER" id="PTHR39188:SF3">
    <property type="entry name" value="STAGE IV SPORULATION PROTEIN FB"/>
    <property type="match status" value="1"/>
</dbReference>
<reference evidence="15" key="1">
    <citation type="submission" date="2020-05" db="EMBL/GenBank/DDBJ databases">
        <authorList>
            <person name="Chiriac C."/>
            <person name="Salcher M."/>
            <person name="Ghai R."/>
            <person name="Kavagutti S V."/>
        </authorList>
    </citation>
    <scope>NUCLEOTIDE SEQUENCE</scope>
</reference>